<dbReference type="Proteomes" id="UP001168694">
    <property type="component" value="Unassembled WGS sequence"/>
</dbReference>
<keyword evidence="4 6" id="KW-1133">Transmembrane helix</keyword>
<keyword evidence="2 6" id="KW-1003">Cell membrane</keyword>
<gene>
    <name evidence="9" type="ORF">QYF49_02650</name>
</gene>
<evidence type="ECO:0000256" key="3">
    <source>
        <dbReference type="ARBA" id="ARBA00022692"/>
    </source>
</evidence>
<dbReference type="PANTHER" id="PTHR40060:SF1">
    <property type="entry name" value="UPF0316 PROTEIN YEBE"/>
    <property type="match status" value="1"/>
</dbReference>
<dbReference type="HAMAP" id="MF_01515">
    <property type="entry name" value="UPF0316"/>
    <property type="match status" value="1"/>
</dbReference>
<evidence type="ECO:0000313" key="10">
    <source>
        <dbReference type="Proteomes" id="UP001168694"/>
    </source>
</evidence>
<dbReference type="PANTHER" id="PTHR40060">
    <property type="entry name" value="UPF0316 PROTEIN YEBE"/>
    <property type="match status" value="1"/>
</dbReference>
<feature type="domain" description="DUF2179" evidence="7">
    <location>
        <begin position="109"/>
        <end position="162"/>
    </location>
</feature>
<protein>
    <recommendedName>
        <fullName evidence="6">UPF0316 protein QYF49_02650</fullName>
    </recommendedName>
</protein>
<keyword evidence="3 6" id="KW-0812">Transmembrane</keyword>
<name>A0ABT8E1Y4_9BACL</name>
<organism evidence="9 10">
    <name type="scientific">Fictibacillus terranigra</name>
    <dbReference type="NCBI Taxonomy" id="3058424"/>
    <lineage>
        <taxon>Bacteria</taxon>
        <taxon>Bacillati</taxon>
        <taxon>Bacillota</taxon>
        <taxon>Bacilli</taxon>
        <taxon>Bacillales</taxon>
        <taxon>Fictibacillaceae</taxon>
        <taxon>Fictibacillus</taxon>
    </lineage>
</organism>
<feature type="transmembrane region" description="Helical" evidence="6">
    <location>
        <begin position="58"/>
        <end position="78"/>
    </location>
</feature>
<dbReference type="CDD" id="cd16381">
    <property type="entry name" value="YitT_C_like_1"/>
    <property type="match status" value="1"/>
</dbReference>
<dbReference type="InterPro" id="IPR022930">
    <property type="entry name" value="UPF0316"/>
</dbReference>
<dbReference type="RefSeq" id="WP_290398079.1">
    <property type="nucleotide sequence ID" value="NZ_JAUHLN010000001.1"/>
</dbReference>
<evidence type="ECO:0000259" key="7">
    <source>
        <dbReference type="Pfam" id="PF10035"/>
    </source>
</evidence>
<dbReference type="Pfam" id="PF18955">
    <property type="entry name" value="DUF5698"/>
    <property type="match status" value="1"/>
</dbReference>
<dbReference type="NCBIfam" id="NF003194">
    <property type="entry name" value="PRK04164.1-5"/>
    <property type="match status" value="1"/>
</dbReference>
<dbReference type="EMBL" id="JAUHLN010000001">
    <property type="protein sequence ID" value="MDN4071930.1"/>
    <property type="molecule type" value="Genomic_DNA"/>
</dbReference>
<evidence type="ECO:0000256" key="5">
    <source>
        <dbReference type="ARBA" id="ARBA00023136"/>
    </source>
</evidence>
<accession>A0ABT8E1Y4</accession>
<sequence length="176" mass="19783">MWQPLIIFLMQLSLLPIVTVRTILLVKGETRKASVIGVVEAAINVLSLGIVFQDMSNIWNIIAYALGFGVGLLLGGVLENKLAIGYVTHQINLLDRSEKLVNRLREEGFGVTVYQGEGRQDNARFRLDVLAKRSREKELLRIVDEIAPKAFLVSFEIRSFKGGYLTKSMKKEKHAK</sequence>
<dbReference type="InterPro" id="IPR019264">
    <property type="entry name" value="DUF2179"/>
</dbReference>
<evidence type="ECO:0000313" key="9">
    <source>
        <dbReference type="EMBL" id="MDN4071930.1"/>
    </source>
</evidence>
<dbReference type="InterPro" id="IPR044035">
    <property type="entry name" value="DUF5698"/>
</dbReference>
<reference evidence="9" key="1">
    <citation type="submission" date="2023-06" db="EMBL/GenBank/DDBJ databases">
        <title>Draft Genome Sequences of Representative Paenibacillus Polymyxa, Bacillus cereus, Fictibacillus sp., and Brevibacillus agri Strains Isolated from Amazonian Dark Earth.</title>
        <authorList>
            <person name="Pellegrinetti T.A."/>
            <person name="Cunha I.C.M."/>
            <person name="Chaves M.G."/>
            <person name="Freitas A.S."/>
            <person name="Silva A.V.R."/>
            <person name="Tsai S.M."/>
            <person name="Mendes L.W."/>
        </authorList>
    </citation>
    <scope>NUCLEOTIDE SEQUENCE</scope>
    <source>
        <strain evidence="9">CENA-BCM004</strain>
    </source>
</reference>
<evidence type="ECO:0000256" key="2">
    <source>
        <dbReference type="ARBA" id="ARBA00022475"/>
    </source>
</evidence>
<keyword evidence="5 6" id="KW-0472">Membrane</keyword>
<comment type="similarity">
    <text evidence="6">Belongs to the UPF0316 family.</text>
</comment>
<feature type="transmembrane region" description="Helical" evidence="6">
    <location>
        <begin position="33"/>
        <end position="52"/>
    </location>
</feature>
<comment type="subcellular location">
    <subcellularLocation>
        <location evidence="1 6">Cell membrane</location>
        <topology evidence="1 6">Multi-pass membrane protein</topology>
    </subcellularLocation>
</comment>
<feature type="transmembrane region" description="Helical" evidence="6">
    <location>
        <begin position="6"/>
        <end position="26"/>
    </location>
</feature>
<proteinExistence type="inferred from homology"/>
<keyword evidence="10" id="KW-1185">Reference proteome</keyword>
<evidence type="ECO:0000259" key="8">
    <source>
        <dbReference type="Pfam" id="PF18955"/>
    </source>
</evidence>
<evidence type="ECO:0000256" key="6">
    <source>
        <dbReference type="HAMAP-Rule" id="MF_01515"/>
    </source>
</evidence>
<evidence type="ECO:0000256" key="1">
    <source>
        <dbReference type="ARBA" id="ARBA00004651"/>
    </source>
</evidence>
<feature type="domain" description="DUF5698" evidence="8">
    <location>
        <begin position="19"/>
        <end position="75"/>
    </location>
</feature>
<dbReference type="Pfam" id="PF10035">
    <property type="entry name" value="DUF2179"/>
    <property type="match status" value="1"/>
</dbReference>
<evidence type="ECO:0000256" key="4">
    <source>
        <dbReference type="ARBA" id="ARBA00022989"/>
    </source>
</evidence>
<comment type="caution">
    <text evidence="9">The sequence shown here is derived from an EMBL/GenBank/DDBJ whole genome shotgun (WGS) entry which is preliminary data.</text>
</comment>